<name>A0A8C4W376_9SAUR</name>
<protein>
    <submittedName>
        <fullName evidence="2">Uncharacterized protein</fullName>
    </submittedName>
</protein>
<proteinExistence type="predicted"/>
<dbReference type="AlphaFoldDB" id="A0A8C4W376"/>
<dbReference type="GeneTree" id="ENSGT00940000157702"/>
<sequence length="153" mass="16996">MEPPPGAPGEPAPWGQEPFAGQEPEELDGAAAGVMDRILLESVCQQQGWARVYDVKGPPTHRLSCGQSPYTETTTWERKYCILTDSQLVLLNREKEMPVEGVQEQQAESTKGRCLRRTVSVPSEGQFPEYPPEGATKLGKLQKLEKHCTNFNL</sequence>
<accession>A0A8C4W376</accession>
<keyword evidence="3" id="KW-1185">Reference proteome</keyword>
<reference evidence="2" key="1">
    <citation type="submission" date="2025-08" db="UniProtKB">
        <authorList>
            <consortium name="Ensembl"/>
        </authorList>
    </citation>
    <scope>IDENTIFICATION</scope>
</reference>
<evidence type="ECO:0000313" key="2">
    <source>
        <dbReference type="Ensembl" id="ENSGEVP00005011415.1"/>
    </source>
</evidence>
<evidence type="ECO:0000256" key="1">
    <source>
        <dbReference type="SAM" id="MobiDB-lite"/>
    </source>
</evidence>
<feature type="compositionally biased region" description="Pro residues" evidence="1">
    <location>
        <begin position="1"/>
        <end position="11"/>
    </location>
</feature>
<dbReference type="Ensembl" id="ENSGEVT00005011972.1">
    <property type="protein sequence ID" value="ENSGEVP00005011415.1"/>
    <property type="gene ID" value="ENSGEVG00005008084.1"/>
</dbReference>
<dbReference type="Proteomes" id="UP000694390">
    <property type="component" value="Unassembled WGS sequence"/>
</dbReference>
<feature type="region of interest" description="Disordered" evidence="1">
    <location>
        <begin position="1"/>
        <end position="32"/>
    </location>
</feature>
<organism evidence="2 3">
    <name type="scientific">Gopherus evgoodei</name>
    <name type="common">Goodes thornscrub tortoise</name>
    <dbReference type="NCBI Taxonomy" id="1825980"/>
    <lineage>
        <taxon>Eukaryota</taxon>
        <taxon>Metazoa</taxon>
        <taxon>Chordata</taxon>
        <taxon>Craniata</taxon>
        <taxon>Vertebrata</taxon>
        <taxon>Euteleostomi</taxon>
        <taxon>Archelosauria</taxon>
        <taxon>Testudinata</taxon>
        <taxon>Testudines</taxon>
        <taxon>Cryptodira</taxon>
        <taxon>Durocryptodira</taxon>
        <taxon>Testudinoidea</taxon>
        <taxon>Testudinidae</taxon>
        <taxon>Gopherus</taxon>
    </lineage>
</organism>
<evidence type="ECO:0000313" key="3">
    <source>
        <dbReference type="Proteomes" id="UP000694390"/>
    </source>
</evidence>
<dbReference type="OrthoDB" id="9893839at2759"/>
<reference evidence="2" key="2">
    <citation type="submission" date="2025-09" db="UniProtKB">
        <authorList>
            <consortium name="Ensembl"/>
        </authorList>
    </citation>
    <scope>IDENTIFICATION</scope>
</reference>